<dbReference type="GeneID" id="39598815"/>
<dbReference type="PROSITE" id="PS50048">
    <property type="entry name" value="ZN2_CY6_FUNGAL_2"/>
    <property type="match status" value="1"/>
</dbReference>
<dbReference type="AlphaFoldDB" id="A0A443I6R9"/>
<dbReference type="GO" id="GO:0043565">
    <property type="term" value="F:sequence-specific DNA binding"/>
    <property type="evidence" value="ECO:0007669"/>
    <property type="project" value="TreeGrafter"/>
</dbReference>
<keyword evidence="9" id="KW-1185">Reference proteome</keyword>
<evidence type="ECO:0000313" key="8">
    <source>
        <dbReference type="EMBL" id="RWQ99675.1"/>
    </source>
</evidence>
<evidence type="ECO:0000256" key="1">
    <source>
        <dbReference type="ARBA" id="ARBA00004123"/>
    </source>
</evidence>
<organism evidence="8 9">
    <name type="scientific">Byssochlamys spectabilis</name>
    <name type="common">Paecilomyces variotii</name>
    <dbReference type="NCBI Taxonomy" id="264951"/>
    <lineage>
        <taxon>Eukaryota</taxon>
        <taxon>Fungi</taxon>
        <taxon>Dikarya</taxon>
        <taxon>Ascomycota</taxon>
        <taxon>Pezizomycotina</taxon>
        <taxon>Eurotiomycetes</taxon>
        <taxon>Eurotiomycetidae</taxon>
        <taxon>Eurotiales</taxon>
        <taxon>Thermoascaceae</taxon>
        <taxon>Paecilomyces</taxon>
    </lineage>
</organism>
<dbReference type="GO" id="GO:0008270">
    <property type="term" value="F:zinc ion binding"/>
    <property type="evidence" value="ECO:0007669"/>
    <property type="project" value="InterPro"/>
</dbReference>
<dbReference type="GO" id="GO:0005634">
    <property type="term" value="C:nucleus"/>
    <property type="evidence" value="ECO:0007669"/>
    <property type="project" value="UniProtKB-SubCell"/>
</dbReference>
<dbReference type="Pfam" id="PF00172">
    <property type="entry name" value="Zn_clus"/>
    <property type="match status" value="1"/>
</dbReference>
<dbReference type="EMBL" id="RCNU01000001">
    <property type="protein sequence ID" value="RWQ99675.1"/>
    <property type="molecule type" value="Genomic_DNA"/>
</dbReference>
<feature type="compositionally biased region" description="Polar residues" evidence="6">
    <location>
        <begin position="368"/>
        <end position="392"/>
    </location>
</feature>
<evidence type="ECO:0000313" key="9">
    <source>
        <dbReference type="Proteomes" id="UP000283841"/>
    </source>
</evidence>
<gene>
    <name evidence="8" type="ORF">C8Q69DRAFT_451997</name>
</gene>
<evidence type="ECO:0000256" key="5">
    <source>
        <dbReference type="ARBA" id="ARBA00023242"/>
    </source>
</evidence>
<comment type="caution">
    <text evidence="8">The sequence shown here is derived from an EMBL/GenBank/DDBJ whole genome shotgun (WGS) entry which is preliminary data.</text>
</comment>
<dbReference type="Proteomes" id="UP000283841">
    <property type="component" value="Unassembled WGS sequence"/>
</dbReference>
<dbReference type="PANTHER" id="PTHR47540:SF4">
    <property type="entry name" value="TRANSCRIPTION FACTOR RGLT"/>
    <property type="match status" value="1"/>
</dbReference>
<dbReference type="InterPro" id="IPR036864">
    <property type="entry name" value="Zn2-C6_fun-type_DNA-bd_sf"/>
</dbReference>
<evidence type="ECO:0000256" key="2">
    <source>
        <dbReference type="ARBA" id="ARBA00023015"/>
    </source>
</evidence>
<keyword evidence="2" id="KW-0805">Transcription regulation</keyword>
<dbReference type="STRING" id="264951.A0A443I6R9"/>
<dbReference type="SUPFAM" id="SSF57701">
    <property type="entry name" value="Zn2/Cys6 DNA-binding domain"/>
    <property type="match status" value="1"/>
</dbReference>
<evidence type="ECO:0000256" key="6">
    <source>
        <dbReference type="SAM" id="MobiDB-lite"/>
    </source>
</evidence>
<protein>
    <submittedName>
        <fullName evidence="8">Putative C6 finger domain protein</fullName>
    </submittedName>
</protein>
<dbReference type="PANTHER" id="PTHR47540">
    <property type="entry name" value="THIAMINE REPRESSIBLE GENES REGULATORY PROTEIN THI5"/>
    <property type="match status" value="1"/>
</dbReference>
<comment type="subcellular location">
    <subcellularLocation>
        <location evidence="1">Nucleus</location>
    </subcellularLocation>
</comment>
<feature type="region of interest" description="Disordered" evidence="6">
    <location>
        <begin position="361"/>
        <end position="397"/>
    </location>
</feature>
<dbReference type="VEuPathDB" id="FungiDB:C8Q69DRAFT_451997"/>
<evidence type="ECO:0000256" key="4">
    <source>
        <dbReference type="ARBA" id="ARBA00023163"/>
    </source>
</evidence>
<feature type="domain" description="Zn(2)-C6 fungal-type" evidence="7">
    <location>
        <begin position="38"/>
        <end position="68"/>
    </location>
</feature>
<dbReference type="InterPro" id="IPR001138">
    <property type="entry name" value="Zn2Cys6_DnaBD"/>
</dbReference>
<proteinExistence type="predicted"/>
<keyword evidence="3" id="KW-0238">DNA-binding</keyword>
<keyword evidence="4" id="KW-0804">Transcription</keyword>
<dbReference type="PROSITE" id="PS00463">
    <property type="entry name" value="ZN2_CY6_FUNGAL_1"/>
    <property type="match status" value="1"/>
</dbReference>
<dbReference type="CDD" id="cd00067">
    <property type="entry name" value="GAL4"/>
    <property type="match status" value="1"/>
</dbReference>
<dbReference type="Gene3D" id="4.10.240.10">
    <property type="entry name" value="Zn(2)-C6 fungal-type DNA-binding domain"/>
    <property type="match status" value="1"/>
</dbReference>
<accession>A0A443I6R9</accession>
<keyword evidence="5" id="KW-0539">Nucleus</keyword>
<evidence type="ECO:0000259" key="7">
    <source>
        <dbReference type="PROSITE" id="PS50048"/>
    </source>
</evidence>
<evidence type="ECO:0000256" key="3">
    <source>
        <dbReference type="ARBA" id="ARBA00023125"/>
    </source>
</evidence>
<dbReference type="GO" id="GO:0045944">
    <property type="term" value="P:positive regulation of transcription by RNA polymerase II"/>
    <property type="evidence" value="ECO:0007669"/>
    <property type="project" value="TreeGrafter"/>
</dbReference>
<dbReference type="InterPro" id="IPR051711">
    <property type="entry name" value="Stress_Response_Reg"/>
</dbReference>
<dbReference type="RefSeq" id="XP_028489320.1">
    <property type="nucleotide sequence ID" value="XM_028629538.1"/>
</dbReference>
<feature type="region of interest" description="Disordered" evidence="6">
    <location>
        <begin position="76"/>
        <end position="116"/>
    </location>
</feature>
<dbReference type="GO" id="GO:0000981">
    <property type="term" value="F:DNA-binding transcription factor activity, RNA polymerase II-specific"/>
    <property type="evidence" value="ECO:0007669"/>
    <property type="project" value="InterPro"/>
</dbReference>
<reference evidence="8 9" key="1">
    <citation type="journal article" date="2018" name="Front. Microbiol.">
        <title>Genomic and genetic insights into a cosmopolitan fungus, Paecilomyces variotii (Eurotiales).</title>
        <authorList>
            <person name="Urquhart A.S."/>
            <person name="Mondo S.J."/>
            <person name="Makela M.R."/>
            <person name="Hane J.K."/>
            <person name="Wiebenga A."/>
            <person name="He G."/>
            <person name="Mihaltcheva S."/>
            <person name="Pangilinan J."/>
            <person name="Lipzen A."/>
            <person name="Barry K."/>
            <person name="de Vries R.P."/>
            <person name="Grigoriev I.V."/>
            <person name="Idnurm A."/>
        </authorList>
    </citation>
    <scope>NUCLEOTIDE SEQUENCE [LARGE SCALE GENOMIC DNA]</scope>
    <source>
        <strain evidence="8 9">CBS 101075</strain>
    </source>
</reference>
<sequence>MAGISDAPALLYPLSDLPLSFNDSSFAGSEPAPKRHAACDECRKRKLRCSGELTGCSRCVKQALFCHYSIQKQMGRPPKKKSRLEDDGNSMDVSDSGGLGDLESNPLDSRTSRADTKSSTEAFHLCAPVFRAVISRGSQAPYNSLSGDQGGLFQQDGSTMLEPVIASDSPWPDYAAAASASSLMLPRNSDSADKQFDSGMTSNFSLPQGIPRCTCLSYLYLCLSNLSTLTSFPTTNQTILSLYTAARTAREVIRCEICPQQYSTGVQNVMLLGTLLNILADSWLRVSEADPVELGKQSAPAGYVSTVSRDPRNEASRWREWLMQTIRHAVIGGPIEPAASIKAKDTPDVLSLIKEMETRQRRWHAEGTSPSEIRGYSNQQSEGWASTEQNGCSPLKPNGDIDERNLLCLQIVGRAREVISKFGFQPHDYPDGVVA</sequence>
<dbReference type="SMART" id="SM00066">
    <property type="entry name" value="GAL4"/>
    <property type="match status" value="1"/>
</dbReference>
<name>A0A443I6R9_BYSSP</name>